<gene>
    <name evidence="1" type="ORF">B0H65DRAFT_443215</name>
</gene>
<dbReference type="AlphaFoldDB" id="A0AAE0MQH7"/>
<dbReference type="EMBL" id="JAUEPP010000005">
    <property type="protein sequence ID" value="KAK3342373.1"/>
    <property type="molecule type" value="Genomic_DNA"/>
</dbReference>
<protein>
    <submittedName>
        <fullName evidence="1">Uncharacterized protein</fullName>
    </submittedName>
</protein>
<dbReference type="Proteomes" id="UP001278500">
    <property type="component" value="Unassembled WGS sequence"/>
</dbReference>
<proteinExistence type="predicted"/>
<sequence>MSTQWVCGAASVLTSRWEKPYRSRLKTLRYCQQFLDEQKEQEREKSNTSTAHYRIPSDNVWCVLCIRALHRTVPRVALSHKSFCSGFDAARCFSDPWHQFYRYMKGHILTAAPPAPNVPDHVETNSLDDVSSESDFIRRMTQLQPKRDNMFPELLSVTDLRCLMSDLVFAILLTFFEHEILKA</sequence>
<reference evidence="1" key="1">
    <citation type="journal article" date="2023" name="Mol. Phylogenet. Evol.">
        <title>Genome-scale phylogeny and comparative genomics of the fungal order Sordariales.</title>
        <authorList>
            <person name="Hensen N."/>
            <person name="Bonometti L."/>
            <person name="Westerberg I."/>
            <person name="Brannstrom I.O."/>
            <person name="Guillou S."/>
            <person name="Cros-Aarteil S."/>
            <person name="Calhoun S."/>
            <person name="Haridas S."/>
            <person name="Kuo A."/>
            <person name="Mondo S."/>
            <person name="Pangilinan J."/>
            <person name="Riley R."/>
            <person name="LaButti K."/>
            <person name="Andreopoulos B."/>
            <person name="Lipzen A."/>
            <person name="Chen C."/>
            <person name="Yan M."/>
            <person name="Daum C."/>
            <person name="Ng V."/>
            <person name="Clum A."/>
            <person name="Steindorff A."/>
            <person name="Ohm R.A."/>
            <person name="Martin F."/>
            <person name="Silar P."/>
            <person name="Natvig D.O."/>
            <person name="Lalanne C."/>
            <person name="Gautier V."/>
            <person name="Ament-Velasquez S.L."/>
            <person name="Kruys A."/>
            <person name="Hutchinson M.I."/>
            <person name="Powell A.J."/>
            <person name="Barry K."/>
            <person name="Miller A.N."/>
            <person name="Grigoriev I.V."/>
            <person name="Debuchy R."/>
            <person name="Gladieux P."/>
            <person name="Hiltunen Thoren M."/>
            <person name="Johannesson H."/>
        </authorList>
    </citation>
    <scope>NUCLEOTIDE SEQUENCE</scope>
    <source>
        <strain evidence="1">CBS 560.94</strain>
    </source>
</reference>
<keyword evidence="2" id="KW-1185">Reference proteome</keyword>
<dbReference type="GeneID" id="87862776"/>
<dbReference type="RefSeq" id="XP_062680166.1">
    <property type="nucleotide sequence ID" value="XM_062825622.1"/>
</dbReference>
<evidence type="ECO:0000313" key="2">
    <source>
        <dbReference type="Proteomes" id="UP001278500"/>
    </source>
</evidence>
<comment type="caution">
    <text evidence="1">The sequence shown here is derived from an EMBL/GenBank/DDBJ whole genome shotgun (WGS) entry which is preliminary data.</text>
</comment>
<accession>A0AAE0MQH7</accession>
<name>A0AAE0MQH7_9PEZI</name>
<evidence type="ECO:0000313" key="1">
    <source>
        <dbReference type="EMBL" id="KAK3342373.1"/>
    </source>
</evidence>
<reference evidence="1" key="2">
    <citation type="submission" date="2023-06" db="EMBL/GenBank/DDBJ databases">
        <authorList>
            <consortium name="Lawrence Berkeley National Laboratory"/>
            <person name="Haridas S."/>
            <person name="Hensen N."/>
            <person name="Bonometti L."/>
            <person name="Westerberg I."/>
            <person name="Brannstrom I.O."/>
            <person name="Guillou S."/>
            <person name="Cros-Aarteil S."/>
            <person name="Calhoun S."/>
            <person name="Kuo A."/>
            <person name="Mondo S."/>
            <person name="Pangilinan J."/>
            <person name="Riley R."/>
            <person name="Labutti K."/>
            <person name="Andreopoulos B."/>
            <person name="Lipzen A."/>
            <person name="Chen C."/>
            <person name="Yanf M."/>
            <person name="Daum C."/>
            <person name="Ng V."/>
            <person name="Clum A."/>
            <person name="Steindorff A."/>
            <person name="Ohm R."/>
            <person name="Martin F."/>
            <person name="Silar P."/>
            <person name="Natvig D."/>
            <person name="Lalanne C."/>
            <person name="Gautier V."/>
            <person name="Ament-Velasquez S.L."/>
            <person name="Kruys A."/>
            <person name="Hutchinson M.I."/>
            <person name="Powell A.J."/>
            <person name="Barry K."/>
            <person name="Miller A.N."/>
            <person name="Grigoriev I.V."/>
            <person name="Debuchy R."/>
            <person name="Gladieux P."/>
            <person name="Thoren M.H."/>
            <person name="Johannesson H."/>
        </authorList>
    </citation>
    <scope>NUCLEOTIDE SEQUENCE</scope>
    <source>
        <strain evidence="1">CBS 560.94</strain>
    </source>
</reference>
<organism evidence="1 2">
    <name type="scientific">Neurospora tetraspora</name>
    <dbReference type="NCBI Taxonomy" id="94610"/>
    <lineage>
        <taxon>Eukaryota</taxon>
        <taxon>Fungi</taxon>
        <taxon>Dikarya</taxon>
        <taxon>Ascomycota</taxon>
        <taxon>Pezizomycotina</taxon>
        <taxon>Sordariomycetes</taxon>
        <taxon>Sordariomycetidae</taxon>
        <taxon>Sordariales</taxon>
        <taxon>Sordariaceae</taxon>
        <taxon>Neurospora</taxon>
    </lineage>
</organism>